<dbReference type="Pfam" id="PF00276">
    <property type="entry name" value="Ribosomal_L23"/>
    <property type="match status" value="1"/>
</dbReference>
<evidence type="ECO:0000313" key="6">
    <source>
        <dbReference type="Proteomes" id="UP001305414"/>
    </source>
</evidence>
<evidence type="ECO:0000313" key="5">
    <source>
        <dbReference type="EMBL" id="KAK5633217.1"/>
    </source>
</evidence>
<dbReference type="AlphaFoldDB" id="A0AAN7Z8N4"/>
<evidence type="ECO:0000256" key="4">
    <source>
        <dbReference type="ARBA" id="ARBA00039977"/>
    </source>
</evidence>
<reference evidence="5 6" key="1">
    <citation type="submission" date="2023-10" db="EMBL/GenBank/DDBJ databases">
        <title>Draft genome sequence of Xylaria bambusicola isolate GMP-LS, the root and basal stem rot pathogen of sugarcane in Indonesia.</title>
        <authorList>
            <person name="Selvaraj P."/>
            <person name="Muralishankar V."/>
            <person name="Muruganantham S."/>
            <person name="Sp S."/>
            <person name="Haryani S."/>
            <person name="Lau K.J.X."/>
            <person name="Naqvi N.I."/>
        </authorList>
    </citation>
    <scope>NUCLEOTIDE SEQUENCE [LARGE SCALE GENOMIC DNA]</scope>
    <source>
        <strain evidence="5">GMP-LS</strain>
    </source>
</reference>
<dbReference type="InterPro" id="IPR012678">
    <property type="entry name" value="Ribosomal_uL23/eL15/eS24_sf"/>
</dbReference>
<dbReference type="SUPFAM" id="SSF54189">
    <property type="entry name" value="Ribosomal proteins S24e, L23 and L15e"/>
    <property type="match status" value="1"/>
</dbReference>
<dbReference type="PANTHER" id="PTHR12059">
    <property type="entry name" value="RIBOSOMAL PROTEIN L23-RELATED"/>
    <property type="match status" value="1"/>
</dbReference>
<evidence type="ECO:0000256" key="1">
    <source>
        <dbReference type="ARBA" id="ARBA00006700"/>
    </source>
</evidence>
<organism evidence="5 6">
    <name type="scientific">Xylaria bambusicola</name>
    <dbReference type="NCBI Taxonomy" id="326684"/>
    <lineage>
        <taxon>Eukaryota</taxon>
        <taxon>Fungi</taxon>
        <taxon>Dikarya</taxon>
        <taxon>Ascomycota</taxon>
        <taxon>Pezizomycotina</taxon>
        <taxon>Sordariomycetes</taxon>
        <taxon>Xylariomycetidae</taxon>
        <taxon>Xylariales</taxon>
        <taxon>Xylariaceae</taxon>
        <taxon>Xylaria</taxon>
    </lineage>
</organism>
<gene>
    <name evidence="5" type="ORF">RRF57_008931</name>
</gene>
<sequence length="207" mass="24870">MRCNTTELQRWMPTQSWKMRECQRINWTLGGIAYISRRPAGVVRFLAPKPNQHPTFARFEVPLNFNKFDLRDYLLHAYRTPVLSVRSHLRQQRPRKYKYNTRIFRPPPIKEMTVQLAQPFEWPSLPDDVSPWKPDNMAKAKKAQLMNKKMEKDMEKKSLLPLRDQTTRTLEWKNMRQEAKRLLEEGGWSNKRDLDVRFTEKEGLKKK</sequence>
<evidence type="ECO:0000256" key="3">
    <source>
        <dbReference type="ARBA" id="ARBA00023274"/>
    </source>
</evidence>
<comment type="caution">
    <text evidence="5">The sequence shown here is derived from an EMBL/GenBank/DDBJ whole genome shotgun (WGS) entry which is preliminary data.</text>
</comment>
<dbReference type="Proteomes" id="UP001305414">
    <property type="component" value="Unassembled WGS sequence"/>
</dbReference>
<dbReference type="InterPro" id="IPR013025">
    <property type="entry name" value="Ribosomal_uL23-like"/>
</dbReference>
<dbReference type="GO" id="GO:0032543">
    <property type="term" value="P:mitochondrial translation"/>
    <property type="evidence" value="ECO:0007669"/>
    <property type="project" value="TreeGrafter"/>
</dbReference>
<keyword evidence="3" id="KW-0687">Ribonucleoprotein</keyword>
<dbReference type="Gene3D" id="3.30.70.330">
    <property type="match status" value="1"/>
</dbReference>
<keyword evidence="6" id="KW-1185">Reference proteome</keyword>
<evidence type="ECO:0000256" key="2">
    <source>
        <dbReference type="ARBA" id="ARBA00022980"/>
    </source>
</evidence>
<dbReference type="EMBL" id="JAWHQM010000030">
    <property type="protein sequence ID" value="KAK5633217.1"/>
    <property type="molecule type" value="Genomic_DNA"/>
</dbReference>
<accession>A0AAN7Z8N4</accession>
<comment type="similarity">
    <text evidence="1">Belongs to the universal ribosomal protein uL23 family.</text>
</comment>
<dbReference type="PANTHER" id="PTHR12059:SF5">
    <property type="entry name" value="LARGE RIBOSOMAL SUBUNIT PROTEIN UL23M"/>
    <property type="match status" value="1"/>
</dbReference>
<dbReference type="GO" id="GO:0005762">
    <property type="term" value="C:mitochondrial large ribosomal subunit"/>
    <property type="evidence" value="ECO:0007669"/>
    <property type="project" value="TreeGrafter"/>
</dbReference>
<dbReference type="InterPro" id="IPR012677">
    <property type="entry name" value="Nucleotide-bd_a/b_plait_sf"/>
</dbReference>
<protein>
    <recommendedName>
        <fullName evidence="4">Large ribosomal subunit protein uL23m</fullName>
    </recommendedName>
</protein>
<keyword evidence="2" id="KW-0689">Ribosomal protein</keyword>
<name>A0AAN7Z8N4_9PEZI</name>
<proteinExistence type="inferred from homology"/>
<dbReference type="GO" id="GO:0003735">
    <property type="term" value="F:structural constituent of ribosome"/>
    <property type="evidence" value="ECO:0007669"/>
    <property type="project" value="InterPro"/>
</dbReference>